<dbReference type="InterPro" id="IPR038704">
    <property type="entry name" value="YEAST_sf"/>
</dbReference>
<feature type="domain" description="K Homology" evidence="5">
    <location>
        <begin position="618"/>
        <end position="702"/>
    </location>
</feature>
<proteinExistence type="predicted"/>
<keyword evidence="4" id="KW-0472">Membrane</keyword>
<feature type="compositionally biased region" description="Low complexity" evidence="3">
    <location>
        <begin position="1"/>
        <end position="16"/>
    </location>
</feature>
<dbReference type="CDD" id="cd00105">
    <property type="entry name" value="KH-I"/>
    <property type="match status" value="1"/>
</dbReference>
<evidence type="ECO:0000313" key="7">
    <source>
        <dbReference type="Proteomes" id="UP001218188"/>
    </source>
</evidence>
<dbReference type="SMART" id="SM00322">
    <property type="entry name" value="KH"/>
    <property type="match status" value="3"/>
</dbReference>
<keyword evidence="4" id="KW-1133">Transmembrane helix</keyword>
<sequence length="849" mass="93262">MSNLEQLSLDQLQLDPKSSDPVESISPPTTIAATEPDQTPPCGAWNTYLLEKRLGIAQLLLLLAVLVFMMLTRGLRGEPVMVPSVSRSALRAWDRRHLSLKGEQGSRDTWDWVGRFKTLSCIRSPSKPAVSKPKEPGRPRLRTRSIGNNTVVFDAGPRARSRTSTLMRTPHSRPATPVHAHALSQQQHSPVARTPNQRQTPNHAARADAPCAPVSPSKSSSLGYHANTPALVGVLGREPIRRGVVVWDPDAVVDINGFGEDEKPLTKPRWWMPFSHRNTFVEKQIAACGSHRTHHITTVLHSLTVFSPSWPLVTTAPPFAVIGTAEAPLLARIKLAFNSAHIGGDHQKIVLEHWVELDRKHNPSVVYGEERVVDIELDRGTMFLPSRSGYVSINTGVGGAERLGVPNARHSGVVEKASILNIDIIGNKADVDGVVRQVSELIGKLIGATQEVSVDWLVHCFITGKKAKKLKQFHEAHNIQVFFPPESAEQSTVLLVYDPLSANASPLPDEKRHLEEVAKEILKLAKEAADVKSETIAVEKHWYDAVVGKGGTTLNALSLGLNSIIGEDKTLSIKVGGDASDPLGEDVIVIRGVSGDVDRAVKEVLKIVEDAKNNEIVNSYSTEFDVEREFVGRIVGAQGADVNKLRDQLGVRVDVSDKVDEKEKEAGGKKKKSAVHQKSKVKITGRKENVEEAKKRILAQIKRLADEISEVLKSPSQYHSSLIGQSGKYAIRLEDKYSVKITFPRQSAENGEGKTREVLKSDEVLVKGGKKGVAGAKSELLEAVEFNFYATLSYKMFVESSYFRNMIRIQAPPGRAMPQVFADPKIDPKQKIAKLKKSCLAQILLKQLK</sequence>
<gene>
    <name evidence="6" type="ORF">C8F04DRAFT_1339720</name>
</gene>
<keyword evidence="2" id="KW-0694">RNA-binding</keyword>
<feature type="transmembrane region" description="Helical" evidence="4">
    <location>
        <begin position="54"/>
        <end position="71"/>
    </location>
</feature>
<feature type="region of interest" description="Disordered" evidence="3">
    <location>
        <begin position="660"/>
        <end position="682"/>
    </location>
</feature>
<dbReference type="PANTHER" id="PTHR10627">
    <property type="entry name" value="SCP160"/>
    <property type="match status" value="1"/>
</dbReference>
<dbReference type="PANTHER" id="PTHR10627:SF31">
    <property type="entry name" value="DODECA-SATELLITE-BINDING PROTEIN 1, ISOFORM A"/>
    <property type="match status" value="1"/>
</dbReference>
<dbReference type="Pfam" id="PF00013">
    <property type="entry name" value="KH_1"/>
    <property type="match status" value="2"/>
</dbReference>
<organism evidence="6 7">
    <name type="scientific">Mycena alexandri</name>
    <dbReference type="NCBI Taxonomy" id="1745969"/>
    <lineage>
        <taxon>Eukaryota</taxon>
        <taxon>Fungi</taxon>
        <taxon>Dikarya</taxon>
        <taxon>Basidiomycota</taxon>
        <taxon>Agaricomycotina</taxon>
        <taxon>Agaricomycetes</taxon>
        <taxon>Agaricomycetidae</taxon>
        <taxon>Agaricales</taxon>
        <taxon>Marasmiineae</taxon>
        <taxon>Mycenaceae</taxon>
        <taxon>Mycena</taxon>
    </lineage>
</organism>
<dbReference type="Proteomes" id="UP001218188">
    <property type="component" value="Unassembled WGS sequence"/>
</dbReference>
<dbReference type="PROSITE" id="PS50084">
    <property type="entry name" value="KH_TYPE_1"/>
    <property type="match status" value="3"/>
</dbReference>
<dbReference type="InterPro" id="IPR004087">
    <property type="entry name" value="KH_dom"/>
</dbReference>
<evidence type="ECO:0000256" key="1">
    <source>
        <dbReference type="ARBA" id="ARBA00022737"/>
    </source>
</evidence>
<dbReference type="CDD" id="cd22448">
    <property type="entry name" value="KH-I_ScSCP160_rpt3"/>
    <property type="match status" value="1"/>
</dbReference>
<keyword evidence="4" id="KW-0812">Transmembrane</keyword>
<dbReference type="InterPro" id="IPR004088">
    <property type="entry name" value="KH_dom_type_1"/>
</dbReference>
<feature type="compositionally biased region" description="Basic residues" evidence="3">
    <location>
        <begin position="669"/>
        <end position="682"/>
    </location>
</feature>
<protein>
    <recommendedName>
        <fullName evidence="5">K Homology domain-containing protein</fullName>
    </recommendedName>
</protein>
<dbReference type="InterPro" id="IPR036612">
    <property type="entry name" value="KH_dom_type_1_sf"/>
</dbReference>
<evidence type="ECO:0000259" key="5">
    <source>
        <dbReference type="SMART" id="SM00322"/>
    </source>
</evidence>
<comment type="caution">
    <text evidence="6">The sequence shown here is derived from an EMBL/GenBank/DDBJ whole genome shotgun (WGS) entry which is preliminary data.</text>
</comment>
<dbReference type="EMBL" id="JARJCM010000045">
    <property type="protein sequence ID" value="KAJ7036188.1"/>
    <property type="molecule type" value="Genomic_DNA"/>
</dbReference>
<dbReference type="SUPFAM" id="SSF54791">
    <property type="entry name" value="Eukaryotic type KH-domain (KH-domain type I)"/>
    <property type="match status" value="3"/>
</dbReference>
<feature type="domain" description="K Homology" evidence="5">
    <location>
        <begin position="706"/>
        <end position="785"/>
    </location>
</feature>
<dbReference type="GO" id="GO:0005737">
    <property type="term" value="C:cytoplasm"/>
    <property type="evidence" value="ECO:0007669"/>
    <property type="project" value="TreeGrafter"/>
</dbReference>
<feature type="region of interest" description="Disordered" evidence="3">
    <location>
        <begin position="160"/>
        <end position="220"/>
    </location>
</feature>
<evidence type="ECO:0000256" key="2">
    <source>
        <dbReference type="PROSITE-ProRule" id="PRU00117"/>
    </source>
</evidence>
<evidence type="ECO:0000313" key="6">
    <source>
        <dbReference type="EMBL" id="KAJ7036188.1"/>
    </source>
</evidence>
<dbReference type="GO" id="GO:0003729">
    <property type="term" value="F:mRNA binding"/>
    <property type="evidence" value="ECO:0007669"/>
    <property type="project" value="TreeGrafter"/>
</dbReference>
<feature type="compositionally biased region" description="Polar residues" evidence="3">
    <location>
        <begin position="183"/>
        <end position="202"/>
    </location>
</feature>
<evidence type="ECO:0000256" key="4">
    <source>
        <dbReference type="SAM" id="Phobius"/>
    </source>
</evidence>
<reference evidence="6" key="1">
    <citation type="submission" date="2023-03" db="EMBL/GenBank/DDBJ databases">
        <title>Massive genome expansion in bonnet fungi (Mycena s.s.) driven by repeated elements and novel gene families across ecological guilds.</title>
        <authorList>
            <consortium name="Lawrence Berkeley National Laboratory"/>
            <person name="Harder C.B."/>
            <person name="Miyauchi S."/>
            <person name="Viragh M."/>
            <person name="Kuo A."/>
            <person name="Thoen E."/>
            <person name="Andreopoulos B."/>
            <person name="Lu D."/>
            <person name="Skrede I."/>
            <person name="Drula E."/>
            <person name="Henrissat B."/>
            <person name="Morin E."/>
            <person name="Kohler A."/>
            <person name="Barry K."/>
            <person name="LaButti K."/>
            <person name="Morin E."/>
            <person name="Salamov A."/>
            <person name="Lipzen A."/>
            <person name="Mereny Z."/>
            <person name="Hegedus B."/>
            <person name="Baldrian P."/>
            <person name="Stursova M."/>
            <person name="Weitz H."/>
            <person name="Taylor A."/>
            <person name="Grigoriev I.V."/>
            <person name="Nagy L.G."/>
            <person name="Martin F."/>
            <person name="Kauserud H."/>
        </authorList>
    </citation>
    <scope>NUCLEOTIDE SEQUENCE</scope>
    <source>
        <strain evidence="6">CBHHK200</strain>
    </source>
</reference>
<dbReference type="Gene3D" id="2.60.40.1970">
    <property type="entry name" value="YEATS domain"/>
    <property type="match status" value="1"/>
</dbReference>
<dbReference type="Gene3D" id="3.30.1370.10">
    <property type="entry name" value="K Homology domain, type 1"/>
    <property type="match status" value="3"/>
</dbReference>
<accession>A0AAD6X272</accession>
<feature type="domain" description="K Homology" evidence="5">
    <location>
        <begin position="530"/>
        <end position="609"/>
    </location>
</feature>
<feature type="region of interest" description="Disordered" evidence="3">
    <location>
        <begin position="124"/>
        <end position="143"/>
    </location>
</feature>
<feature type="region of interest" description="Disordered" evidence="3">
    <location>
        <begin position="1"/>
        <end position="38"/>
    </location>
</feature>
<evidence type="ECO:0000256" key="3">
    <source>
        <dbReference type="SAM" id="MobiDB-lite"/>
    </source>
</evidence>
<name>A0AAD6X272_9AGAR</name>
<keyword evidence="7" id="KW-1185">Reference proteome</keyword>
<dbReference type="AlphaFoldDB" id="A0AAD6X272"/>
<keyword evidence="1" id="KW-0677">Repeat</keyword>